<protein>
    <recommendedName>
        <fullName evidence="4">Inhibitor I9 domain-containing protein</fullName>
    </recommendedName>
</protein>
<dbReference type="EMBL" id="CP002502">
    <property type="protein sequence ID" value="AET40771.1"/>
    <property type="molecule type" value="Genomic_DNA"/>
</dbReference>
<dbReference type="GeneID" id="11469190"/>
<dbReference type="Proteomes" id="UP000006790">
    <property type="component" value="Chromosome 6"/>
</dbReference>
<dbReference type="InParanoid" id="G8JUJ1"/>
<dbReference type="AlphaFoldDB" id="G8JUJ1"/>
<accession>G8JUJ1</accession>
<evidence type="ECO:0000256" key="1">
    <source>
        <dbReference type="SAM" id="SignalP"/>
    </source>
</evidence>
<dbReference type="KEGG" id="erc:Ecym_6397"/>
<evidence type="ECO:0008006" key="4">
    <source>
        <dbReference type="Google" id="ProtNLM"/>
    </source>
</evidence>
<evidence type="ECO:0000313" key="3">
    <source>
        <dbReference type="Proteomes" id="UP000006790"/>
    </source>
</evidence>
<sequence length="94" mass="10416">MRLSVFLCFLGALQWVVASDTFIITFPQTNVTEEIIPRVEEAITSVGGSVVHTLSFTRMLIVNLPGNAANSLSDIRNRMGWNFSMEQDSDVHTA</sequence>
<reference evidence="3" key="1">
    <citation type="journal article" date="2012" name="G3 (Bethesda)">
        <title>Pichia sorbitophila, an interspecies yeast hybrid reveals early steps of genome resolution following polyploidization.</title>
        <authorList>
            <person name="Leh Louis V."/>
            <person name="Despons L."/>
            <person name="Friedrich A."/>
            <person name="Martin T."/>
            <person name="Durrens P."/>
            <person name="Casaregola S."/>
            <person name="Neuveglise C."/>
            <person name="Fairhead C."/>
            <person name="Marck C."/>
            <person name="Cruz J.A."/>
            <person name="Straub M.L."/>
            <person name="Kugler V."/>
            <person name="Sacerdot C."/>
            <person name="Uzunov Z."/>
            <person name="Thierry A."/>
            <person name="Weiss S."/>
            <person name="Bleykasten C."/>
            <person name="De Montigny J."/>
            <person name="Jacques N."/>
            <person name="Jung P."/>
            <person name="Lemaire M."/>
            <person name="Mallet S."/>
            <person name="Morel G."/>
            <person name="Richard G.F."/>
            <person name="Sarkar A."/>
            <person name="Savel G."/>
            <person name="Schacherer J."/>
            <person name="Seret M.L."/>
            <person name="Talla E."/>
            <person name="Samson G."/>
            <person name="Jubin C."/>
            <person name="Poulain J."/>
            <person name="Vacherie B."/>
            <person name="Barbe V."/>
            <person name="Pelletier E."/>
            <person name="Sherman D.J."/>
            <person name="Westhof E."/>
            <person name="Weissenbach J."/>
            <person name="Baret P.V."/>
            <person name="Wincker P."/>
            <person name="Gaillardin C."/>
            <person name="Dujon B."/>
            <person name="Souciet J.L."/>
        </authorList>
    </citation>
    <scope>NUCLEOTIDE SEQUENCE [LARGE SCALE GENOMIC DNA]</scope>
    <source>
        <strain evidence="3">CBS 270.75 / DBVPG 7215 / KCTC 17166 / NRRL Y-17582</strain>
    </source>
</reference>
<dbReference type="HOGENOM" id="CLU_2386160_0_0_1"/>
<name>G8JUJ1_ERECY</name>
<proteinExistence type="predicted"/>
<keyword evidence="1" id="KW-0732">Signal</keyword>
<dbReference type="RefSeq" id="XP_003647588.1">
    <property type="nucleotide sequence ID" value="XM_003647540.1"/>
</dbReference>
<keyword evidence="3" id="KW-1185">Reference proteome</keyword>
<evidence type="ECO:0000313" key="2">
    <source>
        <dbReference type="EMBL" id="AET40771.1"/>
    </source>
</evidence>
<feature type="chain" id="PRO_5003510636" description="Inhibitor I9 domain-containing protein" evidence="1">
    <location>
        <begin position="19"/>
        <end position="94"/>
    </location>
</feature>
<organism evidence="2 3">
    <name type="scientific">Eremothecium cymbalariae (strain CBS 270.75 / DBVPG 7215 / KCTC 17166 / NRRL Y-17582)</name>
    <name type="common">Yeast</name>
    <dbReference type="NCBI Taxonomy" id="931890"/>
    <lineage>
        <taxon>Eukaryota</taxon>
        <taxon>Fungi</taxon>
        <taxon>Dikarya</taxon>
        <taxon>Ascomycota</taxon>
        <taxon>Saccharomycotina</taxon>
        <taxon>Saccharomycetes</taxon>
        <taxon>Saccharomycetales</taxon>
        <taxon>Saccharomycetaceae</taxon>
        <taxon>Eremothecium</taxon>
    </lineage>
</organism>
<gene>
    <name evidence="2" type="ordered locus">Ecym_6397</name>
</gene>
<feature type="signal peptide" evidence="1">
    <location>
        <begin position="1"/>
        <end position="18"/>
    </location>
</feature>